<dbReference type="GO" id="GO:0003690">
    <property type="term" value="F:double-stranded DNA binding"/>
    <property type="evidence" value="ECO:0007669"/>
    <property type="project" value="InterPro"/>
</dbReference>
<dbReference type="SUPFAM" id="SSF47413">
    <property type="entry name" value="lambda repressor-like DNA-binding domains"/>
    <property type="match status" value="1"/>
</dbReference>
<accession>E4RVK5</accession>
<dbReference type="EMBL" id="CP002305">
    <property type="protein sequence ID" value="ADQ17069.1"/>
    <property type="molecule type" value="Genomic_DNA"/>
</dbReference>
<gene>
    <name evidence="2" type="ordered locus">Lbys_1350</name>
</gene>
<protein>
    <submittedName>
        <fullName evidence="2">Helix-turn-helix domain protein</fullName>
    </submittedName>
</protein>
<dbReference type="Pfam" id="PF01381">
    <property type="entry name" value="HTH_3"/>
    <property type="match status" value="1"/>
</dbReference>
<sequence>MNKIAFTARQARGLSKGEVARELGISEADYNELELELTPMSSEMAEKLAAVYNIPAEYFMIGSFYNIQMGIDALKQQKEIINNSALSENLPISIPAQFHMRLAKLGLEAVIANQEKLLLLRQNRELEFENNALRTLYKSTKNVG</sequence>
<keyword evidence="3" id="KW-1185">Reference proteome</keyword>
<dbReference type="AlphaFoldDB" id="E4RVK5"/>
<dbReference type="PROSITE" id="PS00304">
    <property type="entry name" value="SASP_1"/>
    <property type="match status" value="1"/>
</dbReference>
<dbReference type="eggNOG" id="COG3093">
    <property type="taxonomic scope" value="Bacteria"/>
</dbReference>
<dbReference type="PROSITE" id="PS50943">
    <property type="entry name" value="HTH_CROC1"/>
    <property type="match status" value="1"/>
</dbReference>
<reference evidence="2 3" key="2">
    <citation type="journal article" date="2011" name="Stand. Genomic Sci.">
        <title>Complete genome sequence of Leadbetterella byssophila type strain (4M15).</title>
        <authorList>
            <person name="Abt B."/>
            <person name="Teshima H."/>
            <person name="Lucas S."/>
            <person name="Lapidus A."/>
            <person name="Del Rio T.G."/>
            <person name="Nolan M."/>
            <person name="Tice H."/>
            <person name="Cheng J.F."/>
            <person name="Pitluck S."/>
            <person name="Liolios K."/>
            <person name="Pagani I."/>
            <person name="Ivanova N."/>
            <person name="Mavromatis K."/>
            <person name="Pati A."/>
            <person name="Tapia R."/>
            <person name="Han C."/>
            <person name="Goodwin L."/>
            <person name="Chen A."/>
            <person name="Palaniappan K."/>
            <person name="Land M."/>
            <person name="Hauser L."/>
            <person name="Chang Y.J."/>
            <person name="Jeffries C.D."/>
            <person name="Rohde M."/>
            <person name="Goker M."/>
            <person name="Tindall B.J."/>
            <person name="Detter J.C."/>
            <person name="Woyke T."/>
            <person name="Bristow J."/>
            <person name="Eisen J.A."/>
            <person name="Markowitz V."/>
            <person name="Hugenholtz P."/>
            <person name="Klenk H.P."/>
            <person name="Kyrpides N.C."/>
        </authorList>
    </citation>
    <scope>NUCLEOTIDE SEQUENCE [LARGE SCALE GENOMIC DNA]</scope>
    <source>
        <strain evidence="3">DSM 17132 / JCM 16389 / KACC 11308 / NBRC 106382 / 4M15</strain>
    </source>
</reference>
<feature type="domain" description="HTH cro/C1-type" evidence="1">
    <location>
        <begin position="8"/>
        <end position="59"/>
    </location>
</feature>
<dbReference type="GO" id="GO:0006265">
    <property type="term" value="P:DNA topological change"/>
    <property type="evidence" value="ECO:0007669"/>
    <property type="project" value="InterPro"/>
</dbReference>
<dbReference type="SMART" id="SM00530">
    <property type="entry name" value="HTH_XRE"/>
    <property type="match status" value="1"/>
</dbReference>
<evidence type="ECO:0000313" key="2">
    <source>
        <dbReference type="EMBL" id="ADQ17069.1"/>
    </source>
</evidence>
<dbReference type="CDD" id="cd00093">
    <property type="entry name" value="HTH_XRE"/>
    <property type="match status" value="1"/>
</dbReference>
<dbReference type="Gene3D" id="1.10.260.40">
    <property type="entry name" value="lambda repressor-like DNA-binding domains"/>
    <property type="match status" value="1"/>
</dbReference>
<organism evidence="2 3">
    <name type="scientific">Leadbetterella byssophila (strain DSM 17132 / JCM 16389 / KACC 11308 / NBRC 106382 / 4M15)</name>
    <dbReference type="NCBI Taxonomy" id="649349"/>
    <lineage>
        <taxon>Bacteria</taxon>
        <taxon>Pseudomonadati</taxon>
        <taxon>Bacteroidota</taxon>
        <taxon>Cytophagia</taxon>
        <taxon>Cytophagales</taxon>
        <taxon>Leadbetterellaceae</taxon>
        <taxon>Leadbetterella</taxon>
    </lineage>
</organism>
<name>E4RVK5_LEAB4</name>
<dbReference type="InterPro" id="IPR010982">
    <property type="entry name" value="Lambda_DNA-bd_dom_sf"/>
</dbReference>
<dbReference type="InterPro" id="IPR018126">
    <property type="entry name" value="SASP_alpha/beta-type_CS"/>
</dbReference>
<dbReference type="KEGG" id="lby:Lbys_1350"/>
<dbReference type="OrthoDB" id="8115576at2"/>
<dbReference type="RefSeq" id="WP_013408118.1">
    <property type="nucleotide sequence ID" value="NC_014655.1"/>
</dbReference>
<dbReference type="InterPro" id="IPR001387">
    <property type="entry name" value="Cro/C1-type_HTH"/>
</dbReference>
<dbReference type="HOGENOM" id="CLU_1794072_0_0_10"/>
<evidence type="ECO:0000259" key="1">
    <source>
        <dbReference type="PROSITE" id="PS50943"/>
    </source>
</evidence>
<dbReference type="Proteomes" id="UP000007435">
    <property type="component" value="Chromosome"/>
</dbReference>
<dbReference type="STRING" id="649349.Lbys_1350"/>
<evidence type="ECO:0000313" key="3">
    <source>
        <dbReference type="Proteomes" id="UP000007435"/>
    </source>
</evidence>
<reference key="1">
    <citation type="submission" date="2010-11" db="EMBL/GenBank/DDBJ databases">
        <title>The complete genome of Leadbetterella byssophila DSM 17132.</title>
        <authorList>
            <consortium name="US DOE Joint Genome Institute (JGI-PGF)"/>
            <person name="Lucas S."/>
            <person name="Copeland A."/>
            <person name="Lapidus A."/>
            <person name="Glavina del Rio T."/>
            <person name="Dalin E."/>
            <person name="Tice H."/>
            <person name="Bruce D."/>
            <person name="Goodwin L."/>
            <person name="Pitluck S."/>
            <person name="Kyrpides N."/>
            <person name="Mavromatis K."/>
            <person name="Ivanova N."/>
            <person name="Teshima H."/>
            <person name="Brettin T."/>
            <person name="Detter J.C."/>
            <person name="Han C."/>
            <person name="Tapia R."/>
            <person name="Land M."/>
            <person name="Hauser L."/>
            <person name="Markowitz V."/>
            <person name="Cheng J.-F."/>
            <person name="Hugenholtz P."/>
            <person name="Woyke T."/>
            <person name="Wu D."/>
            <person name="Tindall B."/>
            <person name="Pomrenke H.G."/>
            <person name="Brambilla E."/>
            <person name="Klenk H.-P."/>
            <person name="Eisen J.A."/>
        </authorList>
    </citation>
    <scope>NUCLEOTIDE SEQUENCE [LARGE SCALE GENOMIC DNA]</scope>
    <source>
        <strain>DSM 17132</strain>
    </source>
</reference>
<proteinExistence type="predicted"/>